<dbReference type="PANTHER" id="PTHR21666">
    <property type="entry name" value="PEPTIDASE-RELATED"/>
    <property type="match status" value="1"/>
</dbReference>
<feature type="coiled-coil region" evidence="1">
    <location>
        <begin position="99"/>
        <end position="189"/>
    </location>
</feature>
<evidence type="ECO:0000259" key="3">
    <source>
        <dbReference type="Pfam" id="PF01551"/>
    </source>
</evidence>
<protein>
    <submittedName>
        <fullName evidence="4">Septal ring factor</fullName>
    </submittedName>
</protein>
<comment type="caution">
    <text evidence="4">The sequence shown here is derived from an EMBL/GenBank/DDBJ whole genome shotgun (WGS) entry which is preliminary data.</text>
</comment>
<dbReference type="Gene3D" id="2.70.70.10">
    <property type="entry name" value="Glucose Permease (Domain IIA)"/>
    <property type="match status" value="1"/>
</dbReference>
<organism evidence="4 5">
    <name type="scientific">Candidatus Accumulibacter phosphatis</name>
    <dbReference type="NCBI Taxonomy" id="327160"/>
    <lineage>
        <taxon>Bacteria</taxon>
        <taxon>Pseudomonadati</taxon>
        <taxon>Pseudomonadota</taxon>
        <taxon>Betaproteobacteria</taxon>
        <taxon>Candidatus Accumulibacter</taxon>
    </lineage>
</organism>
<feature type="domain" description="M23ase beta-sheet core" evidence="3">
    <location>
        <begin position="422"/>
        <end position="516"/>
    </location>
</feature>
<evidence type="ECO:0000313" key="5">
    <source>
        <dbReference type="Proteomes" id="UP000020077"/>
    </source>
</evidence>
<feature type="compositionally biased region" description="Basic and acidic residues" evidence="2">
    <location>
        <begin position="318"/>
        <end position="341"/>
    </location>
</feature>
<gene>
    <name evidence="4" type="primary">envC</name>
    <name evidence="4" type="ORF">AW09_002115</name>
</gene>
<name>A0A080LVJ6_9PROT</name>
<dbReference type="InterPro" id="IPR011055">
    <property type="entry name" value="Dup_hybrid_motif"/>
</dbReference>
<evidence type="ECO:0000313" key="4">
    <source>
        <dbReference type="EMBL" id="KFB72692.1"/>
    </source>
</evidence>
<dbReference type="SUPFAM" id="SSF90257">
    <property type="entry name" value="Myosin rod fragments"/>
    <property type="match status" value="1"/>
</dbReference>
<dbReference type="PANTHER" id="PTHR21666:SF270">
    <property type="entry name" value="MUREIN HYDROLASE ACTIVATOR ENVC"/>
    <property type="match status" value="1"/>
</dbReference>
<evidence type="ECO:0000256" key="1">
    <source>
        <dbReference type="SAM" id="Coils"/>
    </source>
</evidence>
<dbReference type="GO" id="GO:0004222">
    <property type="term" value="F:metalloendopeptidase activity"/>
    <property type="evidence" value="ECO:0007669"/>
    <property type="project" value="TreeGrafter"/>
</dbReference>
<dbReference type="AlphaFoldDB" id="A0A080LVJ6"/>
<feature type="region of interest" description="Disordered" evidence="2">
    <location>
        <begin position="317"/>
        <end position="392"/>
    </location>
</feature>
<reference evidence="4 5" key="1">
    <citation type="submission" date="2014-02" db="EMBL/GenBank/DDBJ databases">
        <title>Expanding our view of genomic diversity in Candidatus Accumulibacter clades.</title>
        <authorList>
            <person name="Skennerton C.T."/>
            <person name="Barr J.J."/>
            <person name="Slater F.R."/>
            <person name="Bond P.L."/>
            <person name="Tyson G.W."/>
        </authorList>
    </citation>
    <scope>NUCLEOTIDE SEQUENCE [LARGE SCALE GENOMIC DNA]</scope>
    <source>
        <strain evidence="5">BA-91</strain>
    </source>
</reference>
<dbReference type="Proteomes" id="UP000020077">
    <property type="component" value="Unassembled WGS sequence"/>
</dbReference>
<dbReference type="EMBL" id="JDVG02000349">
    <property type="protein sequence ID" value="KFB72692.1"/>
    <property type="molecule type" value="Genomic_DNA"/>
</dbReference>
<feature type="coiled-coil region" evidence="1">
    <location>
        <begin position="278"/>
        <end position="305"/>
    </location>
</feature>
<dbReference type="FunFam" id="2.70.70.10:FF:000003">
    <property type="entry name" value="Murein hydrolase activator EnvC"/>
    <property type="match status" value="1"/>
</dbReference>
<dbReference type="Gene3D" id="6.10.250.3150">
    <property type="match status" value="1"/>
</dbReference>
<dbReference type="InterPro" id="IPR050570">
    <property type="entry name" value="Cell_wall_metabolism_enzyme"/>
</dbReference>
<dbReference type="InterPro" id="IPR016047">
    <property type="entry name" value="M23ase_b-sheet_dom"/>
</dbReference>
<dbReference type="Pfam" id="PF01551">
    <property type="entry name" value="Peptidase_M23"/>
    <property type="match status" value="1"/>
</dbReference>
<dbReference type="CDD" id="cd12797">
    <property type="entry name" value="M23_peptidase"/>
    <property type="match status" value="1"/>
</dbReference>
<dbReference type="SUPFAM" id="SSF51261">
    <property type="entry name" value="Duplicated hybrid motif"/>
    <property type="match status" value="1"/>
</dbReference>
<evidence type="ECO:0000256" key="2">
    <source>
        <dbReference type="SAM" id="MobiDB-lite"/>
    </source>
</evidence>
<proteinExistence type="predicted"/>
<accession>A0A080LVJ6</accession>
<sequence length="523" mass="57867">MLLINEKRLFSLPYRQTRRNQVDHGPASAKRLDSAPDAAAALVDRIVMHPDDLPAEVGRKSWRWLIDVLLLAAALLAAGSAASASQNAMEKAAASPGQVAERQDDLKSLRSQIDTLRKEIASAEGSRRDAMDQLQDAERAISSTQRGLHELTTQIDKLKVKLKDLGSQSRELEQELNAQQAQLEKLLYRQYLRGTPDPLRLFLNGDDPNQLARDLHYLEAIGRARGQILREVEATLQRKQTLVADTRQQAALLSASEARQKEEHAKLLAQRQQRQAMLDRLSDQIMAQRREIGNLQRDEKRLTELVDRLSKIIATRATEARESRREAQRAAPREAHRREVPQPETSQVKPLRTPPADREKPERVIAPPADEDPAGSAAAPDARAENPPPVAGKLARMKGQLRLPTHGSISNRFGAPRQEGSTWKGLFILASTGSEVRSIAAGRVVFAEWMRGFGNLLIVDHGGSYLSIYANNDSLRKQVGDEVHAGEAIATVGNSGGNPESGLYFELRHQGKPLDPLAWVGPK</sequence>
<keyword evidence="1" id="KW-0175">Coiled coil</keyword>